<sequence length="245" mass="27080">MSHPTTFDCGAAKPKGILKNANDPPLSTSETAANDALNKSVKVHWDEEGLLEEEVKRSERVKDPRMEEEKKLLTPFIRYDPSTEFDDQMETLRLSPGISSRSSSTASSPKRVQVVAMDDWPDSDEDADLKRIVAEHESFRKLRDRHYGGEGNVLRRDANNMDSSSSDEEMDQRDGADQQFRGVRIPPPVPAIPSSVATIPQPMPAIANGVPIPNGGSPRRSTARVTQGFKETYGVEDASMSDKEL</sequence>
<organism evidence="2 3">
    <name type="scientific">Coemansia guatemalensis</name>
    <dbReference type="NCBI Taxonomy" id="2761395"/>
    <lineage>
        <taxon>Eukaryota</taxon>
        <taxon>Fungi</taxon>
        <taxon>Fungi incertae sedis</taxon>
        <taxon>Zoopagomycota</taxon>
        <taxon>Kickxellomycotina</taxon>
        <taxon>Kickxellomycetes</taxon>
        <taxon>Kickxellales</taxon>
        <taxon>Kickxellaceae</taxon>
        <taxon>Coemansia</taxon>
    </lineage>
</organism>
<feature type="region of interest" description="Disordered" evidence="1">
    <location>
        <begin position="1"/>
        <end position="33"/>
    </location>
</feature>
<comment type="caution">
    <text evidence="2">The sequence shown here is derived from an EMBL/GenBank/DDBJ whole genome shotgun (WGS) entry which is preliminary data.</text>
</comment>
<feature type="compositionally biased region" description="Basic and acidic residues" evidence="1">
    <location>
        <begin position="146"/>
        <end position="159"/>
    </location>
</feature>
<evidence type="ECO:0000313" key="2">
    <source>
        <dbReference type="EMBL" id="KAJ2796599.1"/>
    </source>
</evidence>
<evidence type="ECO:0000313" key="3">
    <source>
        <dbReference type="Proteomes" id="UP001140094"/>
    </source>
</evidence>
<feature type="region of interest" description="Disordered" evidence="1">
    <location>
        <begin position="146"/>
        <end position="245"/>
    </location>
</feature>
<dbReference type="EMBL" id="JANBUO010001849">
    <property type="protein sequence ID" value="KAJ2796599.1"/>
    <property type="molecule type" value="Genomic_DNA"/>
</dbReference>
<dbReference type="OrthoDB" id="5582746at2759"/>
<proteinExistence type="predicted"/>
<name>A0A9W8LQR8_9FUNG</name>
<dbReference type="AlphaFoldDB" id="A0A9W8LQR8"/>
<evidence type="ECO:0000256" key="1">
    <source>
        <dbReference type="SAM" id="MobiDB-lite"/>
    </source>
</evidence>
<gene>
    <name evidence="2" type="ORF">H4R20_005477</name>
</gene>
<protein>
    <submittedName>
        <fullName evidence="2">Uncharacterized protein</fullName>
    </submittedName>
</protein>
<dbReference type="Proteomes" id="UP001140094">
    <property type="component" value="Unassembled WGS sequence"/>
</dbReference>
<accession>A0A9W8LQR8</accession>
<keyword evidence="3" id="KW-1185">Reference proteome</keyword>
<reference evidence="2" key="1">
    <citation type="submission" date="2022-07" db="EMBL/GenBank/DDBJ databases">
        <title>Phylogenomic reconstructions and comparative analyses of Kickxellomycotina fungi.</title>
        <authorList>
            <person name="Reynolds N.K."/>
            <person name="Stajich J.E."/>
            <person name="Barry K."/>
            <person name="Grigoriev I.V."/>
            <person name="Crous P."/>
            <person name="Smith M.E."/>
        </authorList>
    </citation>
    <scope>NUCLEOTIDE SEQUENCE</scope>
    <source>
        <strain evidence="2">NRRL 1565</strain>
    </source>
</reference>